<name>A0A4R8V628_9MICO</name>
<gene>
    <name evidence="7" type="ORF">E3O06_01035</name>
</gene>
<dbReference type="CDD" id="cd06530">
    <property type="entry name" value="S26_SPase_I"/>
    <property type="match status" value="1"/>
</dbReference>
<dbReference type="SUPFAM" id="SSF51306">
    <property type="entry name" value="LexA/Signal peptidase"/>
    <property type="match status" value="1"/>
</dbReference>
<dbReference type="EC" id="3.4.21.89" evidence="5"/>
<evidence type="ECO:0000256" key="3">
    <source>
        <dbReference type="ARBA" id="ARBA00022989"/>
    </source>
</evidence>
<keyword evidence="8" id="KW-1185">Reference proteome</keyword>
<evidence type="ECO:0000256" key="1">
    <source>
        <dbReference type="ARBA" id="ARBA00004370"/>
    </source>
</evidence>
<protein>
    <recommendedName>
        <fullName evidence="5">Signal peptidase I</fullName>
        <ecNumber evidence="5">3.4.21.89</ecNumber>
    </recommendedName>
</protein>
<dbReference type="PANTHER" id="PTHR10806">
    <property type="entry name" value="SIGNAL PEPTIDASE COMPLEX CATALYTIC SUBUNIT SEC11"/>
    <property type="match status" value="1"/>
</dbReference>
<accession>A0A4R8V628</accession>
<evidence type="ECO:0000256" key="6">
    <source>
        <dbReference type="SAM" id="Phobius"/>
    </source>
</evidence>
<keyword evidence="7" id="KW-0378">Hydrolase</keyword>
<dbReference type="InterPro" id="IPR001733">
    <property type="entry name" value="Peptidase_S26B"/>
</dbReference>
<dbReference type="NCBIfam" id="TIGR02228">
    <property type="entry name" value="sigpep_I_arch"/>
    <property type="match status" value="1"/>
</dbReference>
<evidence type="ECO:0000256" key="4">
    <source>
        <dbReference type="ARBA" id="ARBA00023136"/>
    </source>
</evidence>
<dbReference type="GO" id="GO:0004252">
    <property type="term" value="F:serine-type endopeptidase activity"/>
    <property type="evidence" value="ECO:0007669"/>
    <property type="project" value="UniProtKB-UniRule"/>
</dbReference>
<dbReference type="GO" id="GO:0009003">
    <property type="term" value="F:signal peptidase activity"/>
    <property type="evidence" value="ECO:0007669"/>
    <property type="project" value="UniProtKB-EC"/>
</dbReference>
<reference evidence="7 8" key="1">
    <citation type="submission" date="2019-03" db="EMBL/GenBank/DDBJ databases">
        <title>Genomics of glacier-inhabiting Cryobacterium strains.</title>
        <authorList>
            <person name="Liu Q."/>
            <person name="Xin Y.-H."/>
        </authorList>
    </citation>
    <scope>NUCLEOTIDE SEQUENCE [LARGE SCALE GENOMIC DNA]</scope>
    <source>
        <strain evidence="7 8">HLT2-23</strain>
    </source>
</reference>
<organism evidence="7 8">
    <name type="scientific">Cryobacterium glaciale</name>
    <dbReference type="NCBI Taxonomy" id="1259145"/>
    <lineage>
        <taxon>Bacteria</taxon>
        <taxon>Bacillati</taxon>
        <taxon>Actinomycetota</taxon>
        <taxon>Actinomycetes</taxon>
        <taxon>Micrococcales</taxon>
        <taxon>Microbacteriaceae</taxon>
        <taxon>Cryobacterium</taxon>
    </lineage>
</organism>
<dbReference type="AlphaFoldDB" id="A0A4R8V628"/>
<keyword evidence="4 6" id="KW-0472">Membrane</keyword>
<dbReference type="GO" id="GO:0016020">
    <property type="term" value="C:membrane"/>
    <property type="evidence" value="ECO:0007669"/>
    <property type="project" value="UniProtKB-SubCell"/>
</dbReference>
<keyword evidence="2 6" id="KW-0812">Transmembrane</keyword>
<evidence type="ECO:0000256" key="2">
    <source>
        <dbReference type="ARBA" id="ARBA00022692"/>
    </source>
</evidence>
<dbReference type="GO" id="GO:0006465">
    <property type="term" value="P:signal peptide processing"/>
    <property type="evidence" value="ECO:0007669"/>
    <property type="project" value="UniProtKB-UniRule"/>
</dbReference>
<comment type="caution">
    <text evidence="7">The sequence shown here is derived from an EMBL/GenBank/DDBJ whole genome shotgun (WGS) entry which is preliminary data.</text>
</comment>
<dbReference type="InterPro" id="IPR019533">
    <property type="entry name" value="Peptidase_S26"/>
</dbReference>
<evidence type="ECO:0000313" key="7">
    <source>
        <dbReference type="EMBL" id="TFB77365.1"/>
    </source>
</evidence>
<dbReference type="PANTHER" id="PTHR10806:SF6">
    <property type="entry name" value="SIGNAL PEPTIDASE COMPLEX CATALYTIC SUBUNIT SEC11"/>
    <property type="match status" value="1"/>
</dbReference>
<dbReference type="EMBL" id="SOEY01000002">
    <property type="protein sequence ID" value="TFB77365.1"/>
    <property type="molecule type" value="Genomic_DNA"/>
</dbReference>
<evidence type="ECO:0000256" key="5">
    <source>
        <dbReference type="NCBIfam" id="TIGR02228"/>
    </source>
</evidence>
<comment type="subcellular location">
    <subcellularLocation>
        <location evidence="1">Membrane</location>
    </subcellularLocation>
</comment>
<dbReference type="RefSeq" id="WP_134501172.1">
    <property type="nucleotide sequence ID" value="NZ_SOEY01000002.1"/>
</dbReference>
<sequence>MARVATPARPHGLRHALGVAVSGALLLLVLALFALLVVVPKVMGATPLTVLTSSMEPRLPPGTLIVVGPINTDDLVIGDVATYQIRSGQPEVVTHRIIAISSSTDGSRSFQFQGDNNSLPDPELVQSAQIQGRLWYAVPWIGFANNFVNGASRALIVPAIAVALLGYSIVMLAGGIRVARKPTPDRSDPLLMRALFAKVGDHRTCD</sequence>
<dbReference type="OrthoDB" id="3178064at2"/>
<feature type="transmembrane region" description="Helical" evidence="6">
    <location>
        <begin position="155"/>
        <end position="176"/>
    </location>
</feature>
<evidence type="ECO:0000313" key="8">
    <source>
        <dbReference type="Proteomes" id="UP000298173"/>
    </source>
</evidence>
<proteinExistence type="predicted"/>
<keyword evidence="3 6" id="KW-1133">Transmembrane helix</keyword>
<dbReference type="Proteomes" id="UP000298173">
    <property type="component" value="Unassembled WGS sequence"/>
</dbReference>
<dbReference type="InterPro" id="IPR036286">
    <property type="entry name" value="LexA/Signal_pep-like_sf"/>
</dbReference>